<sequence length="490" mass="53395">MDPSTSSSNISARASSIARRKRSLPNIDSSLDSCFENDDGKNKDVASENNNETSSSISIFSPVVSLPLLVFIDMFAVALVVPLLFQYYKHAGVTSATQRELLSSVFSASQIVGGILLGALTDAGILGKKTVLFVSFGGSALAYLMITYGGFAALVLSRIIVGLVKQTMTITTSMLTQCTTKESRAKHMGRLESSATAAWILGPSTGAVLFKYVDQKAPALLASSLFVLNIFLGMFLLQGENGNSDCMEPSSKENDNIKEKRSKSHFMGNLKTCFTSRSLGAVIVCLVLFGWMYRTTSYSNMGSYYEDMYRVETHTRGYIQSYQRTLSFVVQSALIGPVLKHMGGESRTVVFAAGLLAAATFLETQRNFPLFVSILSPAIALSTTMMSVSLRSLLTQLAPQDAIFSIFAALDVLQNASAVTVPFYRTFLFQLLGGRNDDNNDARMEGDPDPVQWVITSGIHWTFATMLMGLLLFPMRNKISLTSKIENKKS</sequence>
<feature type="transmembrane region" description="Helical" evidence="2">
    <location>
        <begin position="274"/>
        <end position="293"/>
    </location>
</feature>
<dbReference type="InterPro" id="IPR011701">
    <property type="entry name" value="MFS"/>
</dbReference>
<name>A0A9K3L102_9STRA</name>
<feature type="transmembrane region" description="Helical" evidence="2">
    <location>
        <begin position="219"/>
        <end position="237"/>
    </location>
</feature>
<accession>A0A9K3L102</accession>
<comment type="caution">
    <text evidence="3">The sequence shown here is derived from an EMBL/GenBank/DDBJ whole genome shotgun (WGS) entry which is preliminary data.</text>
</comment>
<feature type="transmembrane region" description="Helical" evidence="2">
    <location>
        <begin position="370"/>
        <end position="390"/>
    </location>
</feature>
<dbReference type="AlphaFoldDB" id="A0A9K3L102"/>
<dbReference type="Proteomes" id="UP000693970">
    <property type="component" value="Unassembled WGS sequence"/>
</dbReference>
<proteinExistence type="predicted"/>
<feature type="transmembrane region" description="Helical" evidence="2">
    <location>
        <begin position="140"/>
        <end position="164"/>
    </location>
</feature>
<evidence type="ECO:0000313" key="4">
    <source>
        <dbReference type="Proteomes" id="UP000693970"/>
    </source>
</evidence>
<evidence type="ECO:0000256" key="1">
    <source>
        <dbReference type="SAM" id="MobiDB-lite"/>
    </source>
</evidence>
<keyword evidence="2" id="KW-0812">Transmembrane</keyword>
<keyword evidence="2" id="KW-1133">Transmembrane helix</keyword>
<protein>
    <submittedName>
        <fullName evidence="3">Tetracycline resistance protein</fullName>
    </submittedName>
</protein>
<keyword evidence="4" id="KW-1185">Reference proteome</keyword>
<dbReference type="EMBL" id="JAGRRH010000016">
    <property type="protein sequence ID" value="KAG7353615.1"/>
    <property type="molecule type" value="Genomic_DNA"/>
</dbReference>
<evidence type="ECO:0000313" key="3">
    <source>
        <dbReference type="EMBL" id="KAG7353615.1"/>
    </source>
</evidence>
<reference evidence="3" key="1">
    <citation type="journal article" date="2021" name="Sci. Rep.">
        <title>Diploid genomic architecture of Nitzschia inconspicua, an elite biomass production diatom.</title>
        <authorList>
            <person name="Oliver A."/>
            <person name="Podell S."/>
            <person name="Pinowska A."/>
            <person name="Traller J.C."/>
            <person name="Smith S.R."/>
            <person name="McClure R."/>
            <person name="Beliaev A."/>
            <person name="Bohutskyi P."/>
            <person name="Hill E.A."/>
            <person name="Rabines A."/>
            <person name="Zheng H."/>
            <person name="Allen L.Z."/>
            <person name="Kuo A."/>
            <person name="Grigoriev I.V."/>
            <person name="Allen A.E."/>
            <person name="Hazlebeck D."/>
            <person name="Allen E.E."/>
        </authorList>
    </citation>
    <scope>NUCLEOTIDE SEQUENCE</scope>
    <source>
        <strain evidence="3">Hildebrandi</strain>
    </source>
</reference>
<dbReference type="GO" id="GO:0005635">
    <property type="term" value="C:nuclear envelope"/>
    <property type="evidence" value="ECO:0007669"/>
    <property type="project" value="TreeGrafter"/>
</dbReference>
<reference evidence="3" key="2">
    <citation type="submission" date="2021-04" db="EMBL/GenBank/DDBJ databases">
        <authorList>
            <person name="Podell S."/>
        </authorList>
    </citation>
    <scope>NUCLEOTIDE SEQUENCE</scope>
    <source>
        <strain evidence="3">Hildebrandi</strain>
    </source>
</reference>
<feature type="transmembrane region" description="Helical" evidence="2">
    <location>
        <begin position="68"/>
        <end position="88"/>
    </location>
</feature>
<gene>
    <name evidence="3" type="ORF">IV203_002970</name>
</gene>
<feature type="transmembrane region" description="Helical" evidence="2">
    <location>
        <begin position="453"/>
        <end position="473"/>
    </location>
</feature>
<feature type="region of interest" description="Disordered" evidence="1">
    <location>
        <begin position="1"/>
        <end position="53"/>
    </location>
</feature>
<dbReference type="PANTHER" id="PTHR24002:SF3">
    <property type="entry name" value="SOLUTE CARRIER FAMILY 22 MEMBER 18"/>
    <property type="match status" value="1"/>
</dbReference>
<feature type="transmembrane region" description="Helical" evidence="2">
    <location>
        <begin position="100"/>
        <end position="120"/>
    </location>
</feature>
<organism evidence="3 4">
    <name type="scientific">Nitzschia inconspicua</name>
    <dbReference type="NCBI Taxonomy" id="303405"/>
    <lineage>
        <taxon>Eukaryota</taxon>
        <taxon>Sar</taxon>
        <taxon>Stramenopiles</taxon>
        <taxon>Ochrophyta</taxon>
        <taxon>Bacillariophyta</taxon>
        <taxon>Bacillariophyceae</taxon>
        <taxon>Bacillariophycidae</taxon>
        <taxon>Bacillariales</taxon>
        <taxon>Bacillariaceae</taxon>
        <taxon>Nitzschia</taxon>
    </lineage>
</organism>
<keyword evidence="2" id="KW-0472">Membrane</keyword>
<dbReference type="OrthoDB" id="10262656at2759"/>
<dbReference type="GO" id="GO:0022857">
    <property type="term" value="F:transmembrane transporter activity"/>
    <property type="evidence" value="ECO:0007669"/>
    <property type="project" value="InterPro"/>
</dbReference>
<feature type="compositionally biased region" description="Low complexity" evidence="1">
    <location>
        <begin position="1"/>
        <end position="17"/>
    </location>
</feature>
<evidence type="ECO:0000256" key="2">
    <source>
        <dbReference type="SAM" id="Phobius"/>
    </source>
</evidence>
<dbReference type="PANTHER" id="PTHR24002">
    <property type="entry name" value="SOLUTE CARRIER FAMILY 22 MEMBER 18"/>
    <property type="match status" value="1"/>
</dbReference>
<dbReference type="Pfam" id="PF07690">
    <property type="entry name" value="MFS_1"/>
    <property type="match status" value="1"/>
</dbReference>